<protein>
    <recommendedName>
        <fullName evidence="2">Hemerythrin-like domain-containing protein</fullName>
    </recommendedName>
</protein>
<feature type="compositionally biased region" description="Basic and acidic residues" evidence="1">
    <location>
        <begin position="1"/>
        <end position="32"/>
    </location>
</feature>
<gene>
    <name evidence="3" type="ORF">SPAR_32051</name>
</gene>
<dbReference type="AlphaFoldDB" id="A0A1R1SAX8"/>
<dbReference type="EMBL" id="ASQP01000399">
    <property type="protein sequence ID" value="OMI35400.1"/>
    <property type="molecule type" value="Genomic_DNA"/>
</dbReference>
<organism evidence="3 4">
    <name type="scientific">Streptomyces sparsogenes DSM 40356</name>
    <dbReference type="NCBI Taxonomy" id="1331668"/>
    <lineage>
        <taxon>Bacteria</taxon>
        <taxon>Bacillati</taxon>
        <taxon>Actinomycetota</taxon>
        <taxon>Actinomycetes</taxon>
        <taxon>Kitasatosporales</taxon>
        <taxon>Streptomycetaceae</taxon>
        <taxon>Streptomyces</taxon>
    </lineage>
</organism>
<feature type="region of interest" description="Disordered" evidence="1">
    <location>
        <begin position="191"/>
        <end position="217"/>
    </location>
</feature>
<feature type="domain" description="Hemerythrin-like" evidence="2">
    <location>
        <begin position="47"/>
        <end position="169"/>
    </location>
</feature>
<dbReference type="PANTHER" id="PTHR35585">
    <property type="entry name" value="HHE DOMAIN PROTEIN (AFU_ORTHOLOGUE AFUA_4G00730)"/>
    <property type="match status" value="1"/>
</dbReference>
<sequence length="217" mass="24346">MPTRDATVEEWLRERARADGPMREAAARRSAEPPEPAGQDEAEDVLTVLGRDHNQVKAIQEQLEAVPGVRAGGGPDQQRRRVSLVDMIRERLDAHEEAEEEHFWPAVRHILPDGGELAAQGREQDREGRDLLGELEGMSGGEDRFDELVEKLGLALRRHVAFEDTVLLRLQDAMSERQRRDLGHRILRAIRHAPARRHPRPHESSAGSAGTSRERGG</sequence>
<accession>A0A1R1SAX8</accession>
<dbReference type="PANTHER" id="PTHR35585:SF1">
    <property type="entry name" value="HHE DOMAIN PROTEIN (AFU_ORTHOLOGUE AFUA_4G00730)"/>
    <property type="match status" value="1"/>
</dbReference>
<name>A0A1R1SAX8_9ACTN</name>
<evidence type="ECO:0000313" key="4">
    <source>
        <dbReference type="Proteomes" id="UP000186168"/>
    </source>
</evidence>
<evidence type="ECO:0000256" key="1">
    <source>
        <dbReference type="SAM" id="MobiDB-lite"/>
    </source>
</evidence>
<proteinExistence type="predicted"/>
<evidence type="ECO:0000259" key="2">
    <source>
        <dbReference type="Pfam" id="PF01814"/>
    </source>
</evidence>
<feature type="region of interest" description="Disordered" evidence="1">
    <location>
        <begin position="1"/>
        <end position="42"/>
    </location>
</feature>
<dbReference type="RefSeq" id="WP_076971662.1">
    <property type="nucleotide sequence ID" value="NZ_ASQP01000399.1"/>
</dbReference>
<evidence type="ECO:0000313" key="3">
    <source>
        <dbReference type="EMBL" id="OMI35400.1"/>
    </source>
</evidence>
<feature type="compositionally biased region" description="Basic residues" evidence="1">
    <location>
        <begin position="191"/>
        <end position="200"/>
    </location>
</feature>
<dbReference type="InterPro" id="IPR012312">
    <property type="entry name" value="Hemerythrin-like"/>
</dbReference>
<comment type="caution">
    <text evidence="3">The sequence shown here is derived from an EMBL/GenBank/DDBJ whole genome shotgun (WGS) entry which is preliminary data.</text>
</comment>
<dbReference type="Gene3D" id="1.20.120.520">
    <property type="entry name" value="nmb1532 protein domain like"/>
    <property type="match status" value="1"/>
</dbReference>
<dbReference type="Pfam" id="PF01814">
    <property type="entry name" value="Hemerythrin"/>
    <property type="match status" value="1"/>
</dbReference>
<reference evidence="3 4" key="1">
    <citation type="submission" date="2013-05" db="EMBL/GenBank/DDBJ databases">
        <title>Genome sequence of Streptomyces sparsogenes DSM 40356.</title>
        <authorList>
            <person name="Coyne S."/>
            <person name="Seebeck F.P."/>
        </authorList>
    </citation>
    <scope>NUCLEOTIDE SEQUENCE [LARGE SCALE GENOMIC DNA]</scope>
    <source>
        <strain evidence="3 4">DSM 40356</strain>
    </source>
</reference>
<dbReference type="Proteomes" id="UP000186168">
    <property type="component" value="Unassembled WGS sequence"/>
</dbReference>
<keyword evidence="4" id="KW-1185">Reference proteome</keyword>